<dbReference type="Pfam" id="PF13545">
    <property type="entry name" value="HTH_Crp_2"/>
    <property type="match status" value="1"/>
</dbReference>
<accession>A0A2T5RKK4</accession>
<reference evidence="6 7" key="1">
    <citation type="submission" date="2018-04" db="EMBL/GenBank/DDBJ databases">
        <title>Subsurface microbial communities from deep shales in Ohio and West Virginia, USA.</title>
        <authorList>
            <person name="Wrighton K."/>
        </authorList>
    </citation>
    <scope>NUCLEOTIDE SEQUENCE [LARGE SCALE GENOMIC DNA]</scope>
    <source>
        <strain evidence="6 7">WC1</strain>
    </source>
</reference>
<evidence type="ECO:0000259" key="4">
    <source>
        <dbReference type="PROSITE" id="PS50042"/>
    </source>
</evidence>
<feature type="domain" description="HTH crp-type" evidence="5">
    <location>
        <begin position="143"/>
        <end position="216"/>
    </location>
</feature>
<gene>
    <name evidence="6" type="ORF">C8C76_11030</name>
</gene>
<dbReference type="GO" id="GO:0003700">
    <property type="term" value="F:DNA-binding transcription factor activity"/>
    <property type="evidence" value="ECO:0007669"/>
    <property type="project" value="TreeGrafter"/>
</dbReference>
<evidence type="ECO:0000256" key="1">
    <source>
        <dbReference type="ARBA" id="ARBA00023015"/>
    </source>
</evidence>
<feature type="domain" description="Cyclic nucleotide-binding" evidence="4">
    <location>
        <begin position="9"/>
        <end position="129"/>
    </location>
</feature>
<dbReference type="RefSeq" id="WP_108139542.1">
    <property type="nucleotide sequence ID" value="NZ_JBQPXQ010000001.1"/>
</dbReference>
<dbReference type="SUPFAM" id="SSF51206">
    <property type="entry name" value="cAMP-binding domain-like"/>
    <property type="match status" value="1"/>
</dbReference>
<evidence type="ECO:0000313" key="7">
    <source>
        <dbReference type="Proteomes" id="UP000244089"/>
    </source>
</evidence>
<dbReference type="SUPFAM" id="SSF46785">
    <property type="entry name" value="Winged helix' DNA-binding domain"/>
    <property type="match status" value="1"/>
</dbReference>
<dbReference type="InterPro" id="IPR036388">
    <property type="entry name" value="WH-like_DNA-bd_sf"/>
</dbReference>
<comment type="caution">
    <text evidence="6">The sequence shown here is derived from an EMBL/GenBank/DDBJ whole genome shotgun (WGS) entry which is preliminary data.</text>
</comment>
<dbReference type="PANTHER" id="PTHR24567:SF74">
    <property type="entry name" value="HTH-TYPE TRANSCRIPTIONAL REGULATOR ARCR"/>
    <property type="match status" value="1"/>
</dbReference>
<dbReference type="PANTHER" id="PTHR24567">
    <property type="entry name" value="CRP FAMILY TRANSCRIPTIONAL REGULATORY PROTEIN"/>
    <property type="match status" value="1"/>
</dbReference>
<dbReference type="InterPro" id="IPR012318">
    <property type="entry name" value="HTH_CRP"/>
</dbReference>
<dbReference type="InterPro" id="IPR018490">
    <property type="entry name" value="cNMP-bd_dom_sf"/>
</dbReference>
<name>A0A2T5RKK4_9FIRM</name>
<dbReference type="PROSITE" id="PS51063">
    <property type="entry name" value="HTH_CRP_2"/>
    <property type="match status" value="1"/>
</dbReference>
<dbReference type="SMART" id="SM00419">
    <property type="entry name" value="HTH_CRP"/>
    <property type="match status" value="1"/>
</dbReference>
<dbReference type="GO" id="GO:0005829">
    <property type="term" value="C:cytosol"/>
    <property type="evidence" value="ECO:0007669"/>
    <property type="project" value="TreeGrafter"/>
</dbReference>
<dbReference type="Pfam" id="PF00027">
    <property type="entry name" value="cNMP_binding"/>
    <property type="match status" value="1"/>
</dbReference>
<dbReference type="PROSITE" id="PS50042">
    <property type="entry name" value="CNMP_BINDING_3"/>
    <property type="match status" value="1"/>
</dbReference>
<dbReference type="CDD" id="cd00038">
    <property type="entry name" value="CAP_ED"/>
    <property type="match status" value="1"/>
</dbReference>
<protein>
    <submittedName>
        <fullName evidence="6">CRP/FNR family transcriptional regulator</fullName>
    </submittedName>
</protein>
<dbReference type="EMBL" id="QAXS01000010">
    <property type="protein sequence ID" value="PTV99548.1"/>
    <property type="molecule type" value="Genomic_DNA"/>
</dbReference>
<dbReference type="InterPro" id="IPR014710">
    <property type="entry name" value="RmlC-like_jellyroll"/>
</dbReference>
<dbReference type="OrthoDB" id="9798104at2"/>
<dbReference type="CDD" id="cd00092">
    <property type="entry name" value="HTH_CRP"/>
    <property type="match status" value="1"/>
</dbReference>
<proteinExistence type="predicted"/>
<dbReference type="Gene3D" id="1.10.10.10">
    <property type="entry name" value="Winged helix-like DNA-binding domain superfamily/Winged helix DNA-binding domain"/>
    <property type="match status" value="1"/>
</dbReference>
<dbReference type="InterPro" id="IPR036390">
    <property type="entry name" value="WH_DNA-bd_sf"/>
</dbReference>
<dbReference type="AlphaFoldDB" id="A0A2T5RKK4"/>
<keyword evidence="1" id="KW-0805">Transcription regulation</keyword>
<dbReference type="InterPro" id="IPR000595">
    <property type="entry name" value="cNMP-bd_dom"/>
</dbReference>
<dbReference type="GO" id="GO:0003677">
    <property type="term" value="F:DNA binding"/>
    <property type="evidence" value="ECO:0007669"/>
    <property type="project" value="UniProtKB-KW"/>
</dbReference>
<dbReference type="Gene3D" id="2.60.120.10">
    <property type="entry name" value="Jelly Rolls"/>
    <property type="match status" value="1"/>
</dbReference>
<evidence type="ECO:0000256" key="2">
    <source>
        <dbReference type="ARBA" id="ARBA00023125"/>
    </source>
</evidence>
<evidence type="ECO:0000313" key="6">
    <source>
        <dbReference type="EMBL" id="PTV99548.1"/>
    </source>
</evidence>
<dbReference type="InterPro" id="IPR050397">
    <property type="entry name" value="Env_Response_Regulators"/>
</dbReference>
<evidence type="ECO:0000259" key="5">
    <source>
        <dbReference type="PROSITE" id="PS51063"/>
    </source>
</evidence>
<sequence length="222" mass="25245">MSVVKEIPFFSLLTEKELDLIDEIASETEFKKGEYIFFEGEEGDKFYIIKNGQVKLTKMIKNGDEQILNIFSDHDIIAEIVAFDKGNYPASAVTMTDTEAIVFDQSELENLILKHPSIGVKLLREMSGRLRRAQQNVRDLALKDSSARVAGLLIFLAEKYGKKKKDRIILDISLTQQELASMIGSSRETVSRVLGQFESEDLIKTSRKKIIIYKLDKIKAYT</sequence>
<dbReference type="Proteomes" id="UP000244089">
    <property type="component" value="Unassembled WGS sequence"/>
</dbReference>
<dbReference type="PRINTS" id="PR00034">
    <property type="entry name" value="HTHCRP"/>
</dbReference>
<organism evidence="6 7">
    <name type="scientific">Halanaerobium saccharolyticum</name>
    <dbReference type="NCBI Taxonomy" id="43595"/>
    <lineage>
        <taxon>Bacteria</taxon>
        <taxon>Bacillati</taxon>
        <taxon>Bacillota</taxon>
        <taxon>Clostridia</taxon>
        <taxon>Halanaerobiales</taxon>
        <taxon>Halanaerobiaceae</taxon>
        <taxon>Halanaerobium</taxon>
    </lineage>
</organism>
<keyword evidence="3" id="KW-0804">Transcription</keyword>
<dbReference type="SMART" id="SM00100">
    <property type="entry name" value="cNMP"/>
    <property type="match status" value="1"/>
</dbReference>
<keyword evidence="2" id="KW-0238">DNA-binding</keyword>
<evidence type="ECO:0000256" key="3">
    <source>
        <dbReference type="ARBA" id="ARBA00023163"/>
    </source>
</evidence>